<name>A0A7H9B512_ZYGMR</name>
<dbReference type="GO" id="GO:0000422">
    <property type="term" value="P:autophagy of mitochondrion"/>
    <property type="evidence" value="ECO:0007669"/>
    <property type="project" value="TreeGrafter"/>
</dbReference>
<dbReference type="RefSeq" id="XP_037145181.1">
    <property type="nucleotide sequence ID" value="XM_037289286.1"/>
</dbReference>
<evidence type="ECO:0000256" key="2">
    <source>
        <dbReference type="ARBA" id="ARBA00009160"/>
    </source>
</evidence>
<keyword evidence="3 6" id="KW-0812">Transmembrane</keyword>
<sequence length="193" mass="21717">MTAFINQQLLFNGFKRLALNRLSAPVRFSTLRFPKVTPRVTGLTLATSIGIAAPWIHNSRNLIYNDALVSFEEKSDLKQQLDFPKEPPVKRTSRLNGKVDYRQLCIGSLCGLVLGVIMGKISTLLVYCTGVGFLALQWLQNREIINKNATSHLFSKYIIKSGKETIDLNTLLWERPSFKISFLLTFILAAANI</sequence>
<dbReference type="Proteomes" id="UP000509704">
    <property type="component" value="Chromosome 5"/>
</dbReference>
<reference evidence="7 8" key="1">
    <citation type="submission" date="2020-07" db="EMBL/GenBank/DDBJ databases">
        <title>The yeast mating-type switching endonuclease HO is a domesticated member of an unorthodox homing genetic element family.</title>
        <authorList>
            <person name="Coughlan A.Y."/>
            <person name="Lombardi L."/>
            <person name="Braun-Galleani S."/>
            <person name="Martos A.R."/>
            <person name="Galeote V."/>
            <person name="Bigey F."/>
            <person name="Dequin S."/>
            <person name="Byrne K.P."/>
            <person name="Wolfe K.H."/>
        </authorList>
    </citation>
    <scope>NUCLEOTIDE SEQUENCE [LARGE SCALE GENOMIC DNA]</scope>
    <source>
        <strain evidence="7 8">NRRL Y-6702</strain>
    </source>
</reference>
<comment type="subcellular location">
    <subcellularLocation>
        <location evidence="1">Membrane</location>
    </subcellularLocation>
</comment>
<evidence type="ECO:0000256" key="6">
    <source>
        <dbReference type="SAM" id="Phobius"/>
    </source>
</evidence>
<dbReference type="AlphaFoldDB" id="A0A7H9B512"/>
<dbReference type="GO" id="GO:0005741">
    <property type="term" value="C:mitochondrial outer membrane"/>
    <property type="evidence" value="ECO:0007669"/>
    <property type="project" value="TreeGrafter"/>
</dbReference>
<accession>A0A7H9B512</accession>
<dbReference type="OrthoDB" id="3990500at2759"/>
<keyword evidence="8" id="KW-1185">Reference proteome</keyword>
<comment type="similarity">
    <text evidence="2">Belongs to the FUN14 family.</text>
</comment>
<dbReference type="GeneID" id="59237196"/>
<dbReference type="EMBL" id="CP058608">
    <property type="protein sequence ID" value="QLG73454.1"/>
    <property type="molecule type" value="Genomic_DNA"/>
</dbReference>
<evidence type="ECO:0008006" key="9">
    <source>
        <dbReference type="Google" id="ProtNLM"/>
    </source>
</evidence>
<evidence type="ECO:0000313" key="8">
    <source>
        <dbReference type="Proteomes" id="UP000509704"/>
    </source>
</evidence>
<evidence type="ECO:0000256" key="5">
    <source>
        <dbReference type="ARBA" id="ARBA00023136"/>
    </source>
</evidence>
<dbReference type="Pfam" id="PF04930">
    <property type="entry name" value="FUN14"/>
    <property type="match status" value="1"/>
</dbReference>
<keyword evidence="5 6" id="KW-0472">Membrane</keyword>
<dbReference type="KEGG" id="zmk:HG535_0E05380"/>
<organism evidence="7 8">
    <name type="scientific">Zygotorulaspora mrakii</name>
    <name type="common">Zygosaccharomyces mrakii</name>
    <dbReference type="NCBI Taxonomy" id="42260"/>
    <lineage>
        <taxon>Eukaryota</taxon>
        <taxon>Fungi</taxon>
        <taxon>Dikarya</taxon>
        <taxon>Ascomycota</taxon>
        <taxon>Saccharomycotina</taxon>
        <taxon>Saccharomycetes</taxon>
        <taxon>Saccharomycetales</taxon>
        <taxon>Saccharomycetaceae</taxon>
        <taxon>Zygotorulaspora</taxon>
    </lineage>
</organism>
<feature type="transmembrane region" description="Helical" evidence="6">
    <location>
        <begin position="101"/>
        <end position="118"/>
    </location>
</feature>
<evidence type="ECO:0000256" key="1">
    <source>
        <dbReference type="ARBA" id="ARBA00004370"/>
    </source>
</evidence>
<keyword evidence="4 6" id="KW-1133">Transmembrane helix</keyword>
<evidence type="ECO:0000256" key="3">
    <source>
        <dbReference type="ARBA" id="ARBA00022692"/>
    </source>
</evidence>
<evidence type="ECO:0000313" key="7">
    <source>
        <dbReference type="EMBL" id="QLG73454.1"/>
    </source>
</evidence>
<gene>
    <name evidence="7" type="ORF">HG535_0E05380</name>
</gene>
<protein>
    <recommendedName>
        <fullName evidence="9">FUN14 domain-containing protein</fullName>
    </recommendedName>
</protein>
<evidence type="ECO:0000256" key="4">
    <source>
        <dbReference type="ARBA" id="ARBA00022989"/>
    </source>
</evidence>
<dbReference type="PANTHER" id="PTHR21346">
    <property type="entry name" value="FUN14 DOMAIN CONTAINING"/>
    <property type="match status" value="1"/>
</dbReference>
<proteinExistence type="inferred from homology"/>
<dbReference type="InterPro" id="IPR007014">
    <property type="entry name" value="FUN14"/>
</dbReference>
<dbReference type="PANTHER" id="PTHR21346:SF0">
    <property type="entry name" value="RE45833P"/>
    <property type="match status" value="1"/>
</dbReference>